<dbReference type="PANTHER" id="PTHR30026">
    <property type="entry name" value="OUTER MEMBRANE PROTEIN TOLC"/>
    <property type="match status" value="1"/>
</dbReference>
<dbReference type="GO" id="GO:0015288">
    <property type="term" value="F:porin activity"/>
    <property type="evidence" value="ECO:0007669"/>
    <property type="project" value="TreeGrafter"/>
</dbReference>
<dbReference type="EMBL" id="BMDO01000007">
    <property type="protein sequence ID" value="GGI51414.1"/>
    <property type="molecule type" value="Genomic_DNA"/>
</dbReference>
<keyword evidence="3" id="KW-0813">Transport</keyword>
<evidence type="ECO:0000256" key="2">
    <source>
        <dbReference type="ARBA" id="ARBA00007613"/>
    </source>
</evidence>
<keyword evidence="6" id="KW-0472">Membrane</keyword>
<dbReference type="GO" id="GO:0009279">
    <property type="term" value="C:cell outer membrane"/>
    <property type="evidence" value="ECO:0007669"/>
    <property type="project" value="UniProtKB-SubCell"/>
</dbReference>
<dbReference type="Pfam" id="PF02321">
    <property type="entry name" value="OEP"/>
    <property type="match status" value="2"/>
</dbReference>
<reference evidence="8" key="2">
    <citation type="submission" date="2020-09" db="EMBL/GenBank/DDBJ databases">
        <authorList>
            <person name="Sun Q."/>
            <person name="Sedlacek I."/>
        </authorList>
    </citation>
    <scope>NUCLEOTIDE SEQUENCE</scope>
    <source>
        <strain evidence="8">CCM 8711</strain>
    </source>
</reference>
<evidence type="ECO:0008006" key="10">
    <source>
        <dbReference type="Google" id="ProtNLM"/>
    </source>
</evidence>
<dbReference type="PANTHER" id="PTHR30026:SF20">
    <property type="entry name" value="OUTER MEMBRANE PROTEIN TOLC"/>
    <property type="match status" value="1"/>
</dbReference>
<dbReference type="InterPro" id="IPR003423">
    <property type="entry name" value="OMP_efflux"/>
</dbReference>
<accession>A0A917JA99</accession>
<dbReference type="Proteomes" id="UP000662074">
    <property type="component" value="Unassembled WGS sequence"/>
</dbReference>
<keyword evidence="9" id="KW-1185">Reference proteome</keyword>
<evidence type="ECO:0000256" key="7">
    <source>
        <dbReference type="ARBA" id="ARBA00023237"/>
    </source>
</evidence>
<name>A0A917JA99_9SPHI</name>
<evidence type="ECO:0000256" key="3">
    <source>
        <dbReference type="ARBA" id="ARBA00022448"/>
    </source>
</evidence>
<keyword evidence="5" id="KW-0812">Transmembrane</keyword>
<dbReference type="SUPFAM" id="SSF56954">
    <property type="entry name" value="Outer membrane efflux proteins (OEP)"/>
    <property type="match status" value="1"/>
</dbReference>
<comment type="similarity">
    <text evidence="2">Belongs to the outer membrane factor (OMF) (TC 1.B.17) family.</text>
</comment>
<evidence type="ECO:0000256" key="5">
    <source>
        <dbReference type="ARBA" id="ARBA00022692"/>
    </source>
</evidence>
<evidence type="ECO:0000313" key="8">
    <source>
        <dbReference type="EMBL" id="GGI51414.1"/>
    </source>
</evidence>
<sequence length="475" mass="53653">MRYIIIFLTVCLFCQKGKCQSTDSVYNLQQCIEIAINNNLTVKRSELDMERSRVYWQQQRANLLPTFNGGINHGISTGRSLDPFTNTYLNQQITSADYSADANLVLFNGMAIQNSIKRTALAYQAGKMDFEQAKNDITLNVITTYLQVINNTDLLTQANNQLEVSKQQLQRLQVMNVNGAVKPSDYYDVKGQQSTDQLTVINAKNTLEAAKLNLLLLMNVPYTRSITVQRLSAAELPASKFAENAEQVYSSAIQNLPLVKAATLRRQSAEKQVKVTKGVLFPTLSLYSGLATRYSSAARRSFLIDSAEVNTGSYIKTPTGNQAVYAYNQNFGSVRVGYYDQFKNNYNTQAGISLQIPILNAFQKRNNVALAKIDLSEARYVEESTRVQLRQSIEQAYINMISANDRYQILTEQVDAFKESFRTAEIRFNAGVLNSVDFIVAKNNLDRANNNLINARYDYYIRTKILEYYKGSLIF</sequence>
<dbReference type="GO" id="GO:0015562">
    <property type="term" value="F:efflux transmembrane transporter activity"/>
    <property type="evidence" value="ECO:0007669"/>
    <property type="project" value="InterPro"/>
</dbReference>
<proteinExistence type="inferred from homology"/>
<keyword evidence="7" id="KW-0998">Cell outer membrane</keyword>
<dbReference type="GO" id="GO:1990281">
    <property type="term" value="C:efflux pump complex"/>
    <property type="evidence" value="ECO:0007669"/>
    <property type="project" value="TreeGrafter"/>
</dbReference>
<dbReference type="RefSeq" id="WP_188417468.1">
    <property type="nucleotide sequence ID" value="NZ_BMDO01000007.1"/>
</dbReference>
<evidence type="ECO:0000256" key="4">
    <source>
        <dbReference type="ARBA" id="ARBA00022452"/>
    </source>
</evidence>
<dbReference type="Gene3D" id="1.20.1600.10">
    <property type="entry name" value="Outer membrane efflux proteins (OEP)"/>
    <property type="match status" value="1"/>
</dbReference>
<keyword evidence="4" id="KW-1134">Transmembrane beta strand</keyword>
<dbReference type="InterPro" id="IPR051906">
    <property type="entry name" value="TolC-like"/>
</dbReference>
<protein>
    <recommendedName>
        <fullName evidence="10">TolC family protein</fullName>
    </recommendedName>
</protein>
<evidence type="ECO:0000256" key="1">
    <source>
        <dbReference type="ARBA" id="ARBA00004442"/>
    </source>
</evidence>
<reference evidence="8" key="1">
    <citation type="journal article" date="2014" name="Int. J. Syst. Evol. Microbiol.">
        <title>Complete genome sequence of Corynebacterium casei LMG S-19264T (=DSM 44701T), isolated from a smear-ripened cheese.</title>
        <authorList>
            <consortium name="US DOE Joint Genome Institute (JGI-PGF)"/>
            <person name="Walter F."/>
            <person name="Albersmeier A."/>
            <person name="Kalinowski J."/>
            <person name="Ruckert C."/>
        </authorList>
    </citation>
    <scope>NUCLEOTIDE SEQUENCE</scope>
    <source>
        <strain evidence="8">CCM 8711</strain>
    </source>
</reference>
<evidence type="ECO:0000313" key="9">
    <source>
        <dbReference type="Proteomes" id="UP000662074"/>
    </source>
</evidence>
<dbReference type="AlphaFoldDB" id="A0A917JA99"/>
<evidence type="ECO:0000256" key="6">
    <source>
        <dbReference type="ARBA" id="ARBA00023136"/>
    </source>
</evidence>
<comment type="subcellular location">
    <subcellularLocation>
        <location evidence="1">Cell outer membrane</location>
    </subcellularLocation>
</comment>
<comment type="caution">
    <text evidence="8">The sequence shown here is derived from an EMBL/GenBank/DDBJ whole genome shotgun (WGS) entry which is preliminary data.</text>
</comment>
<organism evidence="8 9">
    <name type="scientific">Mucilaginibacter galii</name>
    <dbReference type="NCBI Taxonomy" id="2005073"/>
    <lineage>
        <taxon>Bacteria</taxon>
        <taxon>Pseudomonadati</taxon>
        <taxon>Bacteroidota</taxon>
        <taxon>Sphingobacteriia</taxon>
        <taxon>Sphingobacteriales</taxon>
        <taxon>Sphingobacteriaceae</taxon>
        <taxon>Mucilaginibacter</taxon>
    </lineage>
</organism>
<gene>
    <name evidence="8" type="ORF">GCM10011425_26260</name>
</gene>